<gene>
    <name evidence="3" type="ORF">HPLM_LOCUS8652</name>
</gene>
<reference evidence="5" key="1">
    <citation type="submission" date="2017-02" db="UniProtKB">
        <authorList>
            <consortium name="WormBaseParasite"/>
        </authorList>
    </citation>
    <scope>IDENTIFICATION</scope>
</reference>
<dbReference type="EMBL" id="UZAF01016905">
    <property type="protein sequence ID" value="VDO35470.1"/>
    <property type="molecule type" value="Genomic_DNA"/>
</dbReference>
<evidence type="ECO:0000259" key="2">
    <source>
        <dbReference type="PROSITE" id="PS51029"/>
    </source>
</evidence>
<dbReference type="PANTHER" id="PTHR21505">
    <property type="entry name" value="MADF DOMAIN-CONTAINING PROTEIN-RELATED"/>
    <property type="match status" value="1"/>
</dbReference>
<reference evidence="3 4" key="2">
    <citation type="submission" date="2018-11" db="EMBL/GenBank/DDBJ databases">
        <authorList>
            <consortium name="Pathogen Informatics"/>
        </authorList>
    </citation>
    <scope>NUCLEOTIDE SEQUENCE [LARGE SCALE GENOMIC DNA]</scope>
    <source>
        <strain evidence="3 4">MHpl1</strain>
    </source>
</reference>
<dbReference type="PROSITE" id="PS51029">
    <property type="entry name" value="MADF"/>
    <property type="match status" value="1"/>
</dbReference>
<dbReference type="Proteomes" id="UP000268014">
    <property type="component" value="Unassembled WGS sequence"/>
</dbReference>
<feature type="region of interest" description="Disordered" evidence="1">
    <location>
        <begin position="231"/>
        <end position="260"/>
    </location>
</feature>
<dbReference type="Pfam" id="PF10545">
    <property type="entry name" value="MADF_DNA_bdg"/>
    <property type="match status" value="1"/>
</dbReference>
<protein>
    <submittedName>
        <fullName evidence="5">MADF domain-containing protein</fullName>
    </submittedName>
</protein>
<evidence type="ECO:0000256" key="1">
    <source>
        <dbReference type="SAM" id="MobiDB-lite"/>
    </source>
</evidence>
<keyword evidence="4" id="KW-1185">Reference proteome</keyword>
<evidence type="ECO:0000313" key="4">
    <source>
        <dbReference type="Proteomes" id="UP000268014"/>
    </source>
</evidence>
<sequence>MSATPIGMDMDVWIAELISKVSGFIDEKGNFSSFMYKLRLRLIELVEKEECIWDRRNGDFKMRIPRDNAWRRITSIMREEGHNVTKTKGFMREEVADIDVVDTSMREDVNKEDKYEYVGKLVTSKLRDYDKNVNEEFAKNKMKAIFSIIMSRNWSYGPQDHCRSRDAPQECVPSPCRAGNLLPHKEKEVNGKDHFTEIVIERHNVEVILVKCNGQARPSLTTVSNIDEELGSHSSSSFSEYESSHSTRPQRKKRRYDDDSETLELIRRTTARVNETAAGLYAARATARKEDEYDQFGKWLACALRECPEDLKINKMEAINAVLFDKEPMFVDAVVNNLHSSLKDESSRWDLSTYASKYICNSNR</sequence>
<feature type="domain" description="MADF" evidence="2">
    <location>
        <begin position="41"/>
        <end position="143"/>
    </location>
</feature>
<organism evidence="5">
    <name type="scientific">Haemonchus placei</name>
    <name type="common">Barber's pole worm</name>
    <dbReference type="NCBI Taxonomy" id="6290"/>
    <lineage>
        <taxon>Eukaryota</taxon>
        <taxon>Metazoa</taxon>
        <taxon>Ecdysozoa</taxon>
        <taxon>Nematoda</taxon>
        <taxon>Chromadorea</taxon>
        <taxon>Rhabditida</taxon>
        <taxon>Rhabditina</taxon>
        <taxon>Rhabditomorpha</taxon>
        <taxon>Strongyloidea</taxon>
        <taxon>Trichostrongylidae</taxon>
        <taxon>Haemonchus</taxon>
    </lineage>
</organism>
<evidence type="ECO:0000313" key="5">
    <source>
        <dbReference type="WBParaSite" id="HPLM_0000866001-mRNA-1"/>
    </source>
</evidence>
<proteinExistence type="predicted"/>
<evidence type="ECO:0000313" key="3">
    <source>
        <dbReference type="EMBL" id="VDO35470.1"/>
    </source>
</evidence>
<name>A0A0N4WDJ7_HAEPC</name>
<dbReference type="PANTHER" id="PTHR21505:SF8">
    <property type="entry name" value="DPT-YFP REPRESSOR BY OVEREXPRESSION, ISOFORM D-RELATED"/>
    <property type="match status" value="1"/>
</dbReference>
<dbReference type="WBParaSite" id="HPLM_0000866001-mRNA-1">
    <property type="protein sequence ID" value="HPLM_0000866001-mRNA-1"/>
    <property type="gene ID" value="HPLM_0000866001"/>
</dbReference>
<feature type="compositionally biased region" description="Low complexity" evidence="1">
    <location>
        <begin position="232"/>
        <end position="246"/>
    </location>
</feature>
<dbReference type="InterPro" id="IPR006578">
    <property type="entry name" value="MADF-dom"/>
</dbReference>
<dbReference type="AlphaFoldDB" id="A0A0N4WDJ7"/>
<accession>A0A0N4WDJ7</accession>